<evidence type="ECO:0000256" key="4">
    <source>
        <dbReference type="PIRNR" id="PIRNR000446"/>
    </source>
</evidence>
<keyword evidence="8" id="KW-1185">Reference proteome</keyword>
<dbReference type="RefSeq" id="WP_084643039.1">
    <property type="nucleotide sequence ID" value="NZ_CP014859.1"/>
</dbReference>
<keyword evidence="2 4" id="KW-0012">Acyltransferase</keyword>
<dbReference type="InterPro" id="IPR024925">
    <property type="entry name" value="Malonyl_CoA-ACP_transAc"/>
</dbReference>
<feature type="active site" evidence="5">
    <location>
        <position position="101"/>
    </location>
</feature>
<dbReference type="Gene3D" id="3.30.70.250">
    <property type="entry name" value="Malonyl-CoA ACP transacylase, ACP-binding"/>
    <property type="match status" value="1"/>
</dbReference>
<dbReference type="InterPro" id="IPR016035">
    <property type="entry name" value="Acyl_Trfase/lysoPLipase"/>
</dbReference>
<sequence length="339" mass="35093">MDGYAAGRAVLADRTALVFPGQGSQFPGMGAEFAEDGVADRWFAAADEVLGLKLGELCRSGSAEELRATEIAQPAVLVASLIAWEALRGRGIEPAVVAGHSLGEYTALVTAGVLEWTDALRLVRRRGELMAAAADRNPGRMAAVLGPSSAEVESWCARVHAETGEIVAVANHNAPRQQVVSGTLAGVDAVRTLARAEGADVVLLKVSAPFHSELMRDAQTEFAADLDAVDFGVPRVPVIANATGDYVLDGAAARDALRVQLCAPVRWTATMRLLADQEIASVVEVGPGHVLTNLAGLCAPELPAVSVGSAAGLSAAVDRLHGSVALTDRHSDAAVRSAT</sequence>
<proteinExistence type="inferred from homology"/>
<evidence type="ECO:0000313" key="7">
    <source>
        <dbReference type="EMBL" id="AOS63789.1"/>
    </source>
</evidence>
<dbReference type="GO" id="GO:0005829">
    <property type="term" value="C:cytosol"/>
    <property type="evidence" value="ECO:0007669"/>
    <property type="project" value="TreeGrafter"/>
</dbReference>
<gene>
    <name evidence="7" type="ORF">TL08_14900</name>
</gene>
<comment type="similarity">
    <text evidence="4">Belongs to the fabD family.</text>
</comment>
<dbReference type="SMART" id="SM00827">
    <property type="entry name" value="PKS_AT"/>
    <property type="match status" value="1"/>
</dbReference>
<evidence type="ECO:0000259" key="6">
    <source>
        <dbReference type="SMART" id="SM00827"/>
    </source>
</evidence>
<feature type="active site" evidence="5">
    <location>
        <position position="211"/>
    </location>
</feature>
<evidence type="ECO:0000256" key="2">
    <source>
        <dbReference type="ARBA" id="ARBA00023315"/>
    </source>
</evidence>
<evidence type="ECO:0000313" key="8">
    <source>
        <dbReference type="Proteomes" id="UP000095210"/>
    </source>
</evidence>
<dbReference type="SUPFAM" id="SSF52151">
    <property type="entry name" value="FabD/lysophospholipase-like"/>
    <property type="match status" value="1"/>
</dbReference>
<dbReference type="InterPro" id="IPR004410">
    <property type="entry name" value="Malonyl_CoA-ACP_transAc_FabD"/>
</dbReference>
<organism evidence="7 8">
    <name type="scientific">Actinoalloteichus hymeniacidonis</name>
    <dbReference type="NCBI Taxonomy" id="340345"/>
    <lineage>
        <taxon>Bacteria</taxon>
        <taxon>Bacillati</taxon>
        <taxon>Actinomycetota</taxon>
        <taxon>Actinomycetes</taxon>
        <taxon>Pseudonocardiales</taxon>
        <taxon>Pseudonocardiaceae</taxon>
        <taxon>Actinoalloteichus</taxon>
    </lineage>
</organism>
<dbReference type="InterPro" id="IPR016036">
    <property type="entry name" value="Malonyl_transacylase_ACP-bd"/>
</dbReference>
<dbReference type="PANTHER" id="PTHR42681">
    <property type="entry name" value="MALONYL-COA-ACYL CARRIER PROTEIN TRANSACYLASE, MITOCHONDRIAL"/>
    <property type="match status" value="1"/>
</dbReference>
<comment type="catalytic activity">
    <reaction evidence="3 4">
        <text>holo-[ACP] + malonyl-CoA = malonyl-[ACP] + CoA</text>
        <dbReference type="Rhea" id="RHEA:41792"/>
        <dbReference type="Rhea" id="RHEA-COMP:9623"/>
        <dbReference type="Rhea" id="RHEA-COMP:9685"/>
        <dbReference type="ChEBI" id="CHEBI:57287"/>
        <dbReference type="ChEBI" id="CHEBI:57384"/>
        <dbReference type="ChEBI" id="CHEBI:64479"/>
        <dbReference type="ChEBI" id="CHEBI:78449"/>
        <dbReference type="EC" id="2.3.1.39"/>
    </reaction>
</comment>
<dbReference type="InterPro" id="IPR001227">
    <property type="entry name" value="Ac_transferase_dom_sf"/>
</dbReference>
<dbReference type="Pfam" id="PF00698">
    <property type="entry name" value="Acyl_transf_1"/>
    <property type="match status" value="1"/>
</dbReference>
<dbReference type="Gene3D" id="3.40.366.10">
    <property type="entry name" value="Malonyl-Coenzyme A Acyl Carrier Protein, domain 2"/>
    <property type="match status" value="1"/>
</dbReference>
<dbReference type="KEGG" id="ahm:TL08_14900"/>
<name>A0AAC9HQY3_9PSEU</name>
<dbReference type="GO" id="GO:0004314">
    <property type="term" value="F:[acyl-carrier-protein] S-malonyltransferase activity"/>
    <property type="evidence" value="ECO:0007669"/>
    <property type="project" value="UniProtKB-EC"/>
</dbReference>
<dbReference type="GO" id="GO:0006633">
    <property type="term" value="P:fatty acid biosynthetic process"/>
    <property type="evidence" value="ECO:0007669"/>
    <property type="project" value="TreeGrafter"/>
</dbReference>
<dbReference type="InterPro" id="IPR050858">
    <property type="entry name" value="Mal-CoA-ACP_Trans/PKS_FabD"/>
</dbReference>
<protein>
    <recommendedName>
        <fullName evidence="4">Malonyl CoA-acyl carrier protein transacylase</fullName>
        <ecNumber evidence="4">2.3.1.39</ecNumber>
    </recommendedName>
</protein>
<evidence type="ECO:0000256" key="5">
    <source>
        <dbReference type="PIRSR" id="PIRSR000446-1"/>
    </source>
</evidence>
<dbReference type="NCBIfam" id="TIGR00128">
    <property type="entry name" value="fabD"/>
    <property type="match status" value="1"/>
</dbReference>
<keyword evidence="1 4" id="KW-0808">Transferase</keyword>
<evidence type="ECO:0000256" key="1">
    <source>
        <dbReference type="ARBA" id="ARBA00022679"/>
    </source>
</evidence>
<dbReference type="AlphaFoldDB" id="A0AAC9HQY3"/>
<dbReference type="PANTHER" id="PTHR42681:SF1">
    <property type="entry name" value="MALONYL-COA-ACYL CARRIER PROTEIN TRANSACYLASE, MITOCHONDRIAL"/>
    <property type="match status" value="1"/>
</dbReference>
<evidence type="ECO:0000256" key="3">
    <source>
        <dbReference type="ARBA" id="ARBA00048462"/>
    </source>
</evidence>
<reference evidence="8" key="1">
    <citation type="submission" date="2016-03" db="EMBL/GenBank/DDBJ databases">
        <title>Complete genome sequence of the type strain Actinoalloteichus hymeniacidonis DSM 45092.</title>
        <authorList>
            <person name="Schaffert L."/>
            <person name="Albersmeier A."/>
            <person name="Winkler A."/>
            <person name="Kalinowski J."/>
            <person name="Zotchev S."/>
            <person name="Ruckert C."/>
        </authorList>
    </citation>
    <scope>NUCLEOTIDE SEQUENCE [LARGE SCALE GENOMIC DNA]</scope>
    <source>
        <strain evidence="8">HPA177(T) (DSM 45092(T))</strain>
    </source>
</reference>
<dbReference type="SUPFAM" id="SSF55048">
    <property type="entry name" value="Probable ACP-binding domain of malonyl-CoA ACP transacylase"/>
    <property type="match status" value="1"/>
</dbReference>
<dbReference type="PIRSF" id="PIRSF000446">
    <property type="entry name" value="Mct"/>
    <property type="match status" value="1"/>
</dbReference>
<dbReference type="Proteomes" id="UP000095210">
    <property type="component" value="Chromosome"/>
</dbReference>
<accession>A0AAC9HQY3</accession>
<feature type="domain" description="Malonyl-CoA:ACP transacylase (MAT)" evidence="6">
    <location>
        <begin position="18"/>
        <end position="331"/>
    </location>
</feature>
<dbReference type="EMBL" id="CP014859">
    <property type="protein sequence ID" value="AOS63789.1"/>
    <property type="molecule type" value="Genomic_DNA"/>
</dbReference>
<dbReference type="InterPro" id="IPR014043">
    <property type="entry name" value="Acyl_transferase_dom"/>
</dbReference>
<dbReference type="EC" id="2.3.1.39" evidence="4"/>